<dbReference type="SUPFAM" id="SSF51735">
    <property type="entry name" value="NAD(P)-binding Rossmann-fold domains"/>
    <property type="match status" value="1"/>
</dbReference>
<gene>
    <name evidence="2" type="ORF">SAMN05216238_101187</name>
</gene>
<dbReference type="Gene3D" id="3.40.50.720">
    <property type="entry name" value="NAD(P)-binding Rossmann-like Domain"/>
    <property type="match status" value="1"/>
</dbReference>
<accession>A0A1I1S1U3</accession>
<reference evidence="3" key="1">
    <citation type="submission" date="2016-10" db="EMBL/GenBank/DDBJ databases">
        <authorList>
            <person name="Varghese N."/>
            <person name="Submissions S."/>
        </authorList>
    </citation>
    <scope>NUCLEOTIDE SEQUENCE [LARGE SCALE GENOMIC DNA]</scope>
    <source>
        <strain evidence="3">DSM 22530</strain>
    </source>
</reference>
<protein>
    <submittedName>
        <fullName evidence="2">NAD(P)H-binding</fullName>
    </submittedName>
</protein>
<dbReference type="Proteomes" id="UP000199474">
    <property type="component" value="Unassembled WGS sequence"/>
</dbReference>
<evidence type="ECO:0000313" key="3">
    <source>
        <dbReference type="Proteomes" id="UP000199474"/>
    </source>
</evidence>
<evidence type="ECO:0000313" key="2">
    <source>
        <dbReference type="EMBL" id="SFD40479.1"/>
    </source>
</evidence>
<proteinExistence type="predicted"/>
<dbReference type="OrthoDB" id="9803892at2"/>
<dbReference type="STRING" id="640948.SAMN05216238_101187"/>
<dbReference type="PANTHER" id="PTHR15020">
    <property type="entry name" value="FLAVIN REDUCTASE-RELATED"/>
    <property type="match status" value="1"/>
</dbReference>
<organism evidence="2 3">
    <name type="scientific">Lentibacillus persicus</name>
    <dbReference type="NCBI Taxonomy" id="640948"/>
    <lineage>
        <taxon>Bacteria</taxon>
        <taxon>Bacillati</taxon>
        <taxon>Bacillota</taxon>
        <taxon>Bacilli</taxon>
        <taxon>Bacillales</taxon>
        <taxon>Bacillaceae</taxon>
        <taxon>Lentibacillus</taxon>
    </lineage>
</organism>
<evidence type="ECO:0000259" key="1">
    <source>
        <dbReference type="Pfam" id="PF13460"/>
    </source>
</evidence>
<dbReference type="AlphaFoldDB" id="A0A1I1S1U3"/>
<dbReference type="Pfam" id="PF13460">
    <property type="entry name" value="NAD_binding_10"/>
    <property type="match status" value="1"/>
</dbReference>
<dbReference type="EMBL" id="FOMR01000001">
    <property type="protein sequence ID" value="SFD40479.1"/>
    <property type="molecule type" value="Genomic_DNA"/>
</dbReference>
<sequence>MKILVAGANGHTGRLLIKFLNEDGHEPYGMVRKEEQKQGIEELGGTPVLADLESDVGYAVKGMDAVIFAAGSGSSTGPEKTTDVDRDGAINLVKATENLGIKKFVMLSSIGAGRDVKKLAPDNERMQHYLQMKKEADEYLMSTELDYTIVRPGGLTHDPGTSKIEVADEVEFGNIPRADVAKTMIASIQEPNAYHKAFEMISGDTQIEEALKSL</sequence>
<name>A0A1I1S1U3_9BACI</name>
<dbReference type="InterPro" id="IPR036291">
    <property type="entry name" value="NAD(P)-bd_dom_sf"/>
</dbReference>
<dbReference type="CDD" id="cd05243">
    <property type="entry name" value="SDR_a5"/>
    <property type="match status" value="1"/>
</dbReference>
<dbReference type="RefSeq" id="WP_090080077.1">
    <property type="nucleotide sequence ID" value="NZ_FOMR01000001.1"/>
</dbReference>
<dbReference type="InterPro" id="IPR016040">
    <property type="entry name" value="NAD(P)-bd_dom"/>
</dbReference>
<feature type="domain" description="NAD(P)-binding" evidence="1">
    <location>
        <begin position="7"/>
        <end position="191"/>
    </location>
</feature>
<dbReference type="PANTHER" id="PTHR15020:SF50">
    <property type="entry name" value="UPF0659 PROTEIN YMR090W"/>
    <property type="match status" value="1"/>
</dbReference>
<keyword evidence="3" id="KW-1185">Reference proteome</keyword>